<dbReference type="Proteomes" id="UP001056120">
    <property type="component" value="Linkage Group LG23"/>
</dbReference>
<name>A0ACB9B568_9ASTR</name>
<reference evidence="2" key="1">
    <citation type="journal article" date="2022" name="Mol. Ecol. Resour.">
        <title>The genomes of chicory, endive, great burdock and yacon provide insights into Asteraceae palaeo-polyploidization history and plant inulin production.</title>
        <authorList>
            <person name="Fan W."/>
            <person name="Wang S."/>
            <person name="Wang H."/>
            <person name="Wang A."/>
            <person name="Jiang F."/>
            <person name="Liu H."/>
            <person name="Zhao H."/>
            <person name="Xu D."/>
            <person name="Zhang Y."/>
        </authorList>
    </citation>
    <scope>NUCLEOTIDE SEQUENCE [LARGE SCALE GENOMIC DNA]</scope>
    <source>
        <strain evidence="2">cv. Yunnan</strain>
    </source>
</reference>
<evidence type="ECO:0000313" key="2">
    <source>
        <dbReference type="Proteomes" id="UP001056120"/>
    </source>
</evidence>
<evidence type="ECO:0000313" key="1">
    <source>
        <dbReference type="EMBL" id="KAI3717223.1"/>
    </source>
</evidence>
<keyword evidence="2" id="KW-1185">Reference proteome</keyword>
<reference evidence="1 2" key="2">
    <citation type="journal article" date="2022" name="Mol. Ecol. Resour.">
        <title>The genomes of chicory, endive, great burdock and yacon provide insights into Asteraceae paleo-polyploidization history and plant inulin production.</title>
        <authorList>
            <person name="Fan W."/>
            <person name="Wang S."/>
            <person name="Wang H."/>
            <person name="Wang A."/>
            <person name="Jiang F."/>
            <person name="Liu H."/>
            <person name="Zhao H."/>
            <person name="Xu D."/>
            <person name="Zhang Y."/>
        </authorList>
    </citation>
    <scope>NUCLEOTIDE SEQUENCE [LARGE SCALE GENOMIC DNA]</scope>
    <source>
        <strain evidence="2">cv. Yunnan</strain>
        <tissue evidence="1">Leaves</tissue>
    </source>
</reference>
<protein>
    <submittedName>
        <fullName evidence="1">Uncharacterized protein</fullName>
    </submittedName>
</protein>
<dbReference type="EMBL" id="CM042040">
    <property type="protein sequence ID" value="KAI3717223.1"/>
    <property type="molecule type" value="Genomic_DNA"/>
</dbReference>
<accession>A0ACB9B568</accession>
<comment type="caution">
    <text evidence="1">The sequence shown here is derived from an EMBL/GenBank/DDBJ whole genome shotgun (WGS) entry which is preliminary data.</text>
</comment>
<organism evidence="1 2">
    <name type="scientific">Smallanthus sonchifolius</name>
    <dbReference type="NCBI Taxonomy" id="185202"/>
    <lineage>
        <taxon>Eukaryota</taxon>
        <taxon>Viridiplantae</taxon>
        <taxon>Streptophyta</taxon>
        <taxon>Embryophyta</taxon>
        <taxon>Tracheophyta</taxon>
        <taxon>Spermatophyta</taxon>
        <taxon>Magnoliopsida</taxon>
        <taxon>eudicotyledons</taxon>
        <taxon>Gunneridae</taxon>
        <taxon>Pentapetalae</taxon>
        <taxon>asterids</taxon>
        <taxon>campanulids</taxon>
        <taxon>Asterales</taxon>
        <taxon>Asteraceae</taxon>
        <taxon>Asteroideae</taxon>
        <taxon>Heliantheae alliance</taxon>
        <taxon>Millerieae</taxon>
        <taxon>Smallanthus</taxon>
    </lineage>
</organism>
<sequence length="104" mass="11507">MATRLLFASVPKTQPRTKPSQHRTPFSAVAAPWFLQISRLKASRILETIYEEETTISGEGMKGLADHVVTSDSPLPYTSTCFGQMQKHLSKNSDNLLCGYGGNY</sequence>
<proteinExistence type="predicted"/>
<gene>
    <name evidence="1" type="ORF">L1987_68707</name>
</gene>